<dbReference type="GO" id="GO:0046332">
    <property type="term" value="F:SMAD binding"/>
    <property type="evidence" value="ECO:0007669"/>
    <property type="project" value="InterPro"/>
</dbReference>
<dbReference type="PANTHER" id="PTHR10005:SF25">
    <property type="entry name" value="SNO ONCOGENE, ISOFORM B"/>
    <property type="match status" value="1"/>
</dbReference>
<evidence type="ECO:0000313" key="3">
    <source>
        <dbReference type="EMBL" id="KAK9885284.1"/>
    </source>
</evidence>
<protein>
    <recommendedName>
        <fullName evidence="2">c-SKI SMAD4-binding domain-containing protein</fullName>
    </recommendedName>
</protein>
<dbReference type="SUPFAM" id="SSF63763">
    <property type="entry name" value="SAND domain-like"/>
    <property type="match status" value="1"/>
</dbReference>
<dbReference type="SMART" id="SM01046">
    <property type="entry name" value="c-SKI_SMAD_bind"/>
    <property type="match status" value="1"/>
</dbReference>
<comment type="caution">
    <text evidence="3">The sequence shown here is derived from an EMBL/GenBank/DDBJ whole genome shotgun (WGS) entry which is preliminary data.</text>
</comment>
<dbReference type="InterPro" id="IPR009061">
    <property type="entry name" value="DNA-bd_dom_put_sf"/>
</dbReference>
<dbReference type="GO" id="GO:0005737">
    <property type="term" value="C:cytoplasm"/>
    <property type="evidence" value="ECO:0007669"/>
    <property type="project" value="TreeGrafter"/>
</dbReference>
<accession>A0AAW1V0C8</accession>
<evidence type="ECO:0000313" key="4">
    <source>
        <dbReference type="Proteomes" id="UP001431783"/>
    </source>
</evidence>
<proteinExistence type="inferred from homology"/>
<dbReference type="Pfam" id="PF08782">
    <property type="entry name" value="c-SKI_SMAD_bind"/>
    <property type="match status" value="1"/>
</dbReference>
<dbReference type="Proteomes" id="UP001431783">
    <property type="component" value="Unassembled WGS sequence"/>
</dbReference>
<dbReference type="InterPro" id="IPR037000">
    <property type="entry name" value="Ski_DNA-bd_sf"/>
</dbReference>
<dbReference type="SUPFAM" id="SSF46955">
    <property type="entry name" value="Putative DNA-binding domain"/>
    <property type="match status" value="1"/>
</dbReference>
<sequence>MELTPHLKSVLINYQHSATKSLQGPGLSLVKSKGELKSPELKEEDYVKAFPVVQQVPILTTSDQTCSERTETILENESISCFVVGGEKRLCLPQVLNSVLRDFSLQQINQQCDELQIYCSRCTPEQLNVLKNQRILPSSAPSCGLITKTDAERLCSALLHSSRTNTPLVHRKNALSFKIYHECFGKCHGVCFPELYTSKNAKCIECVDCQFGFTPQQFVCHVHRNLENRTVHWGFDSCNWRCYIIVPKDHADHEQYIKYLDDMQLQFEGKLAFPPPQIIDSVNKRKQVRSKTIPSVLY</sequence>
<dbReference type="EMBL" id="JARQZJ010000095">
    <property type="protein sequence ID" value="KAK9885284.1"/>
    <property type="molecule type" value="Genomic_DNA"/>
</dbReference>
<dbReference type="InterPro" id="IPR010919">
    <property type="entry name" value="SAND-like_dom_sf"/>
</dbReference>
<keyword evidence="4" id="KW-1185">Reference proteome</keyword>
<dbReference type="InterPro" id="IPR023216">
    <property type="entry name" value="Tscrpt_reg_SKI_SnoN"/>
</dbReference>
<dbReference type="GO" id="GO:0000981">
    <property type="term" value="F:DNA-binding transcription factor activity, RNA polymerase II-specific"/>
    <property type="evidence" value="ECO:0007669"/>
    <property type="project" value="TreeGrafter"/>
</dbReference>
<dbReference type="GO" id="GO:0000978">
    <property type="term" value="F:RNA polymerase II cis-regulatory region sequence-specific DNA binding"/>
    <property type="evidence" value="ECO:0007669"/>
    <property type="project" value="TreeGrafter"/>
</dbReference>
<evidence type="ECO:0000259" key="2">
    <source>
        <dbReference type="SMART" id="SM01046"/>
    </source>
</evidence>
<dbReference type="Gene3D" id="3.10.390.10">
    <property type="entry name" value="SAND domain-like"/>
    <property type="match status" value="1"/>
</dbReference>
<gene>
    <name evidence="3" type="ORF">WA026_010778</name>
</gene>
<dbReference type="GO" id="GO:0005667">
    <property type="term" value="C:transcription regulator complex"/>
    <property type="evidence" value="ECO:0007669"/>
    <property type="project" value="TreeGrafter"/>
</dbReference>
<evidence type="ECO:0000256" key="1">
    <source>
        <dbReference type="ARBA" id="ARBA00009513"/>
    </source>
</evidence>
<comment type="similarity">
    <text evidence="1">Belongs to the SKI family.</text>
</comment>
<dbReference type="Gene3D" id="3.10.260.20">
    <property type="entry name" value="Ski"/>
    <property type="match status" value="1"/>
</dbReference>
<reference evidence="3 4" key="1">
    <citation type="submission" date="2023-03" db="EMBL/GenBank/DDBJ databases">
        <title>Genome insight into feeding habits of ladybird beetles.</title>
        <authorList>
            <person name="Li H.-S."/>
            <person name="Huang Y.-H."/>
            <person name="Pang H."/>
        </authorList>
    </citation>
    <scope>NUCLEOTIDE SEQUENCE [LARGE SCALE GENOMIC DNA]</scope>
    <source>
        <strain evidence="3">SYSU_2023b</strain>
        <tissue evidence="3">Whole body</tissue>
    </source>
</reference>
<dbReference type="InterPro" id="IPR003380">
    <property type="entry name" value="SKI/SNO/DAC"/>
</dbReference>
<dbReference type="PANTHER" id="PTHR10005">
    <property type="entry name" value="SKI ONCOGENE-RELATED"/>
    <property type="match status" value="1"/>
</dbReference>
<dbReference type="CDD" id="cd21079">
    <property type="entry name" value="DHD_Ski_Sno"/>
    <property type="match status" value="1"/>
</dbReference>
<dbReference type="InterPro" id="IPR014890">
    <property type="entry name" value="c-SKI_SMAD4-bd_dom"/>
</dbReference>
<dbReference type="GO" id="GO:0030514">
    <property type="term" value="P:negative regulation of BMP signaling pathway"/>
    <property type="evidence" value="ECO:0007669"/>
    <property type="project" value="TreeGrafter"/>
</dbReference>
<name>A0AAW1V0C8_9CUCU</name>
<dbReference type="Pfam" id="PF02437">
    <property type="entry name" value="Ski_Sno_DHD"/>
    <property type="match status" value="1"/>
</dbReference>
<dbReference type="FunFam" id="3.10.260.20:FF:000002">
    <property type="entry name" value="SKI-like oncogene a"/>
    <property type="match status" value="1"/>
</dbReference>
<dbReference type="GO" id="GO:0005634">
    <property type="term" value="C:nucleus"/>
    <property type="evidence" value="ECO:0007669"/>
    <property type="project" value="TreeGrafter"/>
</dbReference>
<feature type="domain" description="c-SKI SMAD4-binding" evidence="2">
    <location>
        <begin position="176"/>
        <end position="268"/>
    </location>
</feature>
<organism evidence="3 4">
    <name type="scientific">Henosepilachna vigintioctopunctata</name>
    <dbReference type="NCBI Taxonomy" id="420089"/>
    <lineage>
        <taxon>Eukaryota</taxon>
        <taxon>Metazoa</taxon>
        <taxon>Ecdysozoa</taxon>
        <taxon>Arthropoda</taxon>
        <taxon>Hexapoda</taxon>
        <taxon>Insecta</taxon>
        <taxon>Pterygota</taxon>
        <taxon>Neoptera</taxon>
        <taxon>Endopterygota</taxon>
        <taxon>Coleoptera</taxon>
        <taxon>Polyphaga</taxon>
        <taxon>Cucujiformia</taxon>
        <taxon>Coccinelloidea</taxon>
        <taxon>Coccinellidae</taxon>
        <taxon>Epilachninae</taxon>
        <taxon>Epilachnini</taxon>
        <taxon>Henosepilachna</taxon>
    </lineage>
</organism>
<dbReference type="AlphaFoldDB" id="A0AAW1V0C8"/>